<organism evidence="2 3">
    <name type="scientific">Lacticaseibacillus jixianensis</name>
    <dbReference type="NCBI Taxonomy" id="2486012"/>
    <lineage>
        <taxon>Bacteria</taxon>
        <taxon>Bacillati</taxon>
        <taxon>Bacillota</taxon>
        <taxon>Bacilli</taxon>
        <taxon>Lactobacillales</taxon>
        <taxon>Lactobacillaceae</taxon>
        <taxon>Lacticaseibacillus</taxon>
    </lineage>
</organism>
<keyword evidence="3" id="KW-1185">Reference proteome</keyword>
<comment type="caution">
    <text evidence="2">The sequence shown here is derived from an EMBL/GenBank/DDBJ whole genome shotgun (WGS) entry which is preliminary data.</text>
</comment>
<proteinExistence type="predicted"/>
<feature type="transmembrane region" description="Helical" evidence="1">
    <location>
        <begin position="7"/>
        <end position="29"/>
    </location>
</feature>
<evidence type="ECO:0000313" key="2">
    <source>
        <dbReference type="EMBL" id="MFD1392735.1"/>
    </source>
</evidence>
<keyword evidence="1" id="KW-0472">Membrane</keyword>
<dbReference type="EMBL" id="JBHTMO010000007">
    <property type="protein sequence ID" value="MFD1392735.1"/>
    <property type="molecule type" value="Genomic_DNA"/>
</dbReference>
<sequence length="58" mass="6811">MSKIFTWLMLIANAVLVWMVFATNISMNMVAMTHAMWLMAIIMLADSLMSLYMMYRKK</sequence>
<dbReference type="RefSeq" id="WP_164510736.1">
    <property type="nucleotide sequence ID" value="NZ_JBHTMO010000007.1"/>
</dbReference>
<name>A0ABW4B6X9_9LACO</name>
<keyword evidence="1" id="KW-1133">Transmembrane helix</keyword>
<protein>
    <submittedName>
        <fullName evidence="2">Uncharacterized protein</fullName>
    </submittedName>
</protein>
<feature type="transmembrane region" description="Helical" evidence="1">
    <location>
        <begin position="35"/>
        <end position="55"/>
    </location>
</feature>
<dbReference type="Proteomes" id="UP001597249">
    <property type="component" value="Unassembled WGS sequence"/>
</dbReference>
<keyword evidence="1" id="KW-0812">Transmembrane</keyword>
<evidence type="ECO:0000313" key="3">
    <source>
        <dbReference type="Proteomes" id="UP001597249"/>
    </source>
</evidence>
<reference evidence="3" key="1">
    <citation type="journal article" date="2019" name="Int. J. Syst. Evol. Microbiol.">
        <title>The Global Catalogue of Microorganisms (GCM) 10K type strain sequencing project: providing services to taxonomists for standard genome sequencing and annotation.</title>
        <authorList>
            <consortium name="The Broad Institute Genomics Platform"/>
            <consortium name="The Broad Institute Genome Sequencing Center for Infectious Disease"/>
            <person name="Wu L."/>
            <person name="Ma J."/>
        </authorList>
    </citation>
    <scope>NUCLEOTIDE SEQUENCE [LARGE SCALE GENOMIC DNA]</scope>
    <source>
        <strain evidence="3">CCM 8911</strain>
    </source>
</reference>
<evidence type="ECO:0000256" key="1">
    <source>
        <dbReference type="SAM" id="Phobius"/>
    </source>
</evidence>
<gene>
    <name evidence="2" type="ORF">ACFQ3L_03905</name>
</gene>
<accession>A0ABW4B6X9</accession>